<evidence type="ECO:0000259" key="7">
    <source>
        <dbReference type="PROSITE" id="PS51918"/>
    </source>
</evidence>
<dbReference type="Pfam" id="PF04055">
    <property type="entry name" value="Radical_SAM"/>
    <property type="match status" value="1"/>
</dbReference>
<keyword evidence="5" id="KW-0411">Iron-sulfur</keyword>
<evidence type="ECO:0000256" key="5">
    <source>
        <dbReference type="ARBA" id="ARBA00023014"/>
    </source>
</evidence>
<feature type="domain" description="Radical SAM core" evidence="7">
    <location>
        <begin position="106"/>
        <end position="341"/>
    </location>
</feature>
<dbReference type="InterPro" id="IPR007197">
    <property type="entry name" value="rSAM"/>
</dbReference>
<dbReference type="InterPro" id="IPR023885">
    <property type="entry name" value="4Fe4S-binding_SPASM_dom"/>
</dbReference>
<dbReference type="RefSeq" id="WP_151002019.1">
    <property type="nucleotide sequence ID" value="NZ_VZZK01000024.1"/>
</dbReference>
<dbReference type="InterPro" id="IPR058240">
    <property type="entry name" value="rSAM_sf"/>
</dbReference>
<reference evidence="8 9" key="1">
    <citation type="submission" date="2019-09" db="EMBL/GenBank/DDBJ databases">
        <title>YIM 48816 draft genome.</title>
        <authorList>
            <person name="Jiang L."/>
        </authorList>
    </citation>
    <scope>NUCLEOTIDE SEQUENCE [LARGE SCALE GENOMIC DNA]</scope>
    <source>
        <strain evidence="8 9">YIM 48816</strain>
    </source>
</reference>
<dbReference type="EMBL" id="VZZK01000024">
    <property type="protein sequence ID" value="KAB1077032.1"/>
    <property type="molecule type" value="Genomic_DNA"/>
</dbReference>
<dbReference type="SFLD" id="SFLDG01386">
    <property type="entry name" value="main_SPASM_domain-containing"/>
    <property type="match status" value="1"/>
</dbReference>
<keyword evidence="9" id="KW-1185">Reference proteome</keyword>
<keyword evidence="4" id="KW-0408">Iron</keyword>
<organism evidence="8 9">
    <name type="scientific">Methylobacterium soli</name>
    <dbReference type="NCBI Taxonomy" id="553447"/>
    <lineage>
        <taxon>Bacteria</taxon>
        <taxon>Pseudomonadati</taxon>
        <taxon>Pseudomonadota</taxon>
        <taxon>Alphaproteobacteria</taxon>
        <taxon>Hyphomicrobiales</taxon>
        <taxon>Methylobacteriaceae</taxon>
        <taxon>Methylobacterium</taxon>
    </lineage>
</organism>
<comment type="similarity">
    <text evidence="6">Belongs to the radical SAM superfamily. Anaerobic sulfatase-maturating enzyme family.</text>
</comment>
<evidence type="ECO:0000256" key="3">
    <source>
        <dbReference type="ARBA" id="ARBA00022723"/>
    </source>
</evidence>
<dbReference type="PANTHER" id="PTHR43273">
    <property type="entry name" value="ANAEROBIC SULFATASE-MATURATING ENZYME HOMOLOG ASLB-RELATED"/>
    <property type="match status" value="1"/>
</dbReference>
<proteinExistence type="inferred from homology"/>
<dbReference type="SFLD" id="SFLDG01384">
    <property type="entry name" value="thioether_bond_formation_requi"/>
    <property type="match status" value="1"/>
</dbReference>
<dbReference type="NCBIfam" id="TIGR04085">
    <property type="entry name" value="rSAM_more_4Fe4S"/>
    <property type="match status" value="1"/>
</dbReference>
<dbReference type="AlphaFoldDB" id="A0A6L3SU86"/>
<evidence type="ECO:0000256" key="4">
    <source>
        <dbReference type="ARBA" id="ARBA00023004"/>
    </source>
</evidence>
<dbReference type="InterPro" id="IPR023867">
    <property type="entry name" value="Sulphatase_maturase_rSAM"/>
</dbReference>
<dbReference type="GO" id="GO:0016491">
    <property type="term" value="F:oxidoreductase activity"/>
    <property type="evidence" value="ECO:0007669"/>
    <property type="project" value="InterPro"/>
</dbReference>
<dbReference type="GO" id="GO:0046872">
    <property type="term" value="F:metal ion binding"/>
    <property type="evidence" value="ECO:0007669"/>
    <property type="project" value="UniProtKB-KW"/>
</dbReference>
<dbReference type="Proteomes" id="UP000474159">
    <property type="component" value="Unassembled WGS sequence"/>
</dbReference>
<sequence>MRTSSYVIYVDLPTNREEMLLIHGYTGAFDRVSRRVSGFLRRNEAGHVPKPLHGDWSDHDAGFPETEPPDAETVARLRERGYLTDLSVEAEERFLVENLDRWHLARAMSAPQFIFMPTYDCNLRCGYCFQDGMRTDGSRRHLLATMGRDVVDRIFAAMPRIEALHGVNPDRRPVRSIGFFGGEPLLARCRDTIAHIIKRAKAEGDNSFWAVTNATELDAYADLLGPEGISVLQITLDGPEAEHDRRRIYPDGTGSFARIARNLHLALERGAQVQVRVNVDRGNLADLPAVARTILREGWDESPAFSAYAAVIHPSSTAIEPTTTLSTWDLRKELERMRAEDADMRVFTLPDARMQQNLHNILLNRLNPAPFMKSAFCSAHDKMYIFDAFADIYACWERTGDAKIRIGSISPEGAITSNGPMLKQWRTRSAASNPVCARCRYVLHCGGGCAVLAEAKHGRFFGNHCDAFGQRFRASAAGAYTALLSGQDLTQARAAVCDQ</sequence>
<dbReference type="UniPathway" id="UPA00782"/>
<keyword evidence="3" id="KW-0479">Metal-binding</keyword>
<evidence type="ECO:0000256" key="6">
    <source>
        <dbReference type="ARBA" id="ARBA00023601"/>
    </source>
</evidence>
<name>A0A6L3SU86_9HYPH</name>
<keyword evidence="2" id="KW-0949">S-adenosyl-L-methionine</keyword>
<dbReference type="PROSITE" id="PS51918">
    <property type="entry name" value="RADICAL_SAM"/>
    <property type="match status" value="1"/>
</dbReference>
<evidence type="ECO:0000256" key="2">
    <source>
        <dbReference type="ARBA" id="ARBA00022691"/>
    </source>
</evidence>
<accession>A0A6L3SU86</accession>
<dbReference type="SFLD" id="SFLDG01067">
    <property type="entry name" value="SPASM/twitch_domain_containing"/>
    <property type="match status" value="1"/>
</dbReference>
<gene>
    <name evidence="8" type="ORF">F6X53_20360</name>
</gene>
<protein>
    <submittedName>
        <fullName evidence="8">Radical SAM protein</fullName>
    </submittedName>
</protein>
<dbReference type="SUPFAM" id="SSF102114">
    <property type="entry name" value="Radical SAM enzymes"/>
    <property type="match status" value="1"/>
</dbReference>
<evidence type="ECO:0000313" key="9">
    <source>
        <dbReference type="Proteomes" id="UP000474159"/>
    </source>
</evidence>
<evidence type="ECO:0000256" key="1">
    <source>
        <dbReference type="ARBA" id="ARBA00001966"/>
    </source>
</evidence>
<comment type="caution">
    <text evidence="8">The sequence shown here is derived from an EMBL/GenBank/DDBJ whole genome shotgun (WGS) entry which is preliminary data.</text>
</comment>
<dbReference type="Gene3D" id="3.20.20.70">
    <property type="entry name" value="Aldolase class I"/>
    <property type="match status" value="1"/>
</dbReference>
<dbReference type="CDD" id="cd01335">
    <property type="entry name" value="Radical_SAM"/>
    <property type="match status" value="1"/>
</dbReference>
<dbReference type="OrthoDB" id="9792276at2"/>
<dbReference type="InterPro" id="IPR013785">
    <property type="entry name" value="Aldolase_TIM"/>
</dbReference>
<dbReference type="GO" id="GO:0051536">
    <property type="term" value="F:iron-sulfur cluster binding"/>
    <property type="evidence" value="ECO:0007669"/>
    <property type="project" value="UniProtKB-KW"/>
</dbReference>
<dbReference type="PANTHER" id="PTHR43273:SF3">
    <property type="entry name" value="ANAEROBIC SULFATASE-MATURATING ENZYME HOMOLOG ASLB-RELATED"/>
    <property type="match status" value="1"/>
</dbReference>
<comment type="cofactor">
    <cofactor evidence="1">
        <name>[4Fe-4S] cluster</name>
        <dbReference type="ChEBI" id="CHEBI:49883"/>
    </cofactor>
</comment>
<evidence type="ECO:0000313" key="8">
    <source>
        <dbReference type="EMBL" id="KAB1077032.1"/>
    </source>
</evidence>
<dbReference type="SFLD" id="SFLDS00029">
    <property type="entry name" value="Radical_SAM"/>
    <property type="match status" value="1"/>
</dbReference>